<dbReference type="PANTHER" id="PTHR42734">
    <property type="entry name" value="METAL TRANSPORT SYSTEM ATP-BINDING PROTEIN TM_0124-RELATED"/>
    <property type="match status" value="1"/>
</dbReference>
<reference evidence="6 7" key="1">
    <citation type="journal article" date="2019" name="Nat. Microbiol.">
        <title>Mediterranean grassland soil C-N compound turnover is dependent on rainfall and depth, and is mediated by genomically divergent microorganisms.</title>
        <authorList>
            <person name="Diamond S."/>
            <person name="Andeer P.F."/>
            <person name="Li Z."/>
            <person name="Crits-Christoph A."/>
            <person name="Burstein D."/>
            <person name="Anantharaman K."/>
            <person name="Lane K.R."/>
            <person name="Thomas B.C."/>
            <person name="Pan C."/>
            <person name="Northen T.R."/>
            <person name="Banfield J.F."/>
        </authorList>
    </citation>
    <scope>NUCLEOTIDE SEQUENCE [LARGE SCALE GENOMIC DNA]</scope>
    <source>
        <strain evidence="6">NP_4</strain>
    </source>
</reference>
<dbReference type="InterPro" id="IPR003439">
    <property type="entry name" value="ABC_transporter-like_ATP-bd"/>
</dbReference>
<dbReference type="GO" id="GO:0016887">
    <property type="term" value="F:ATP hydrolysis activity"/>
    <property type="evidence" value="ECO:0007669"/>
    <property type="project" value="InterPro"/>
</dbReference>
<evidence type="ECO:0000259" key="5">
    <source>
        <dbReference type="PROSITE" id="PS50893"/>
    </source>
</evidence>
<dbReference type="SUPFAM" id="SSF52540">
    <property type="entry name" value="P-loop containing nucleoside triphosphate hydrolases"/>
    <property type="match status" value="1"/>
</dbReference>
<dbReference type="PANTHER" id="PTHR42734:SF17">
    <property type="entry name" value="METAL TRANSPORT SYSTEM ATP-BINDING PROTEIN TM_0124-RELATED"/>
    <property type="match status" value="1"/>
</dbReference>
<gene>
    <name evidence="6" type="ORF">E6H01_00970</name>
</gene>
<dbReference type="InterPro" id="IPR027417">
    <property type="entry name" value="P-loop_NTPase"/>
</dbReference>
<dbReference type="GO" id="GO:0005524">
    <property type="term" value="F:ATP binding"/>
    <property type="evidence" value="ECO:0007669"/>
    <property type="project" value="UniProtKB-KW"/>
</dbReference>
<accession>A0A537LFD2</accession>
<proteinExistence type="inferred from homology"/>
<evidence type="ECO:0000256" key="2">
    <source>
        <dbReference type="ARBA" id="ARBA00022448"/>
    </source>
</evidence>
<dbReference type="InterPro" id="IPR017871">
    <property type="entry name" value="ABC_transporter-like_CS"/>
</dbReference>
<dbReference type="PROSITE" id="PS00211">
    <property type="entry name" value="ABC_TRANSPORTER_1"/>
    <property type="match status" value="1"/>
</dbReference>
<protein>
    <submittedName>
        <fullName evidence="6">Metal ABC transporter ATP-binding protein</fullName>
    </submittedName>
</protein>
<dbReference type="InterPro" id="IPR050153">
    <property type="entry name" value="Metal_Ion_Import_ABC"/>
</dbReference>
<evidence type="ECO:0000313" key="7">
    <source>
        <dbReference type="Proteomes" id="UP000319353"/>
    </source>
</evidence>
<evidence type="ECO:0000313" key="6">
    <source>
        <dbReference type="EMBL" id="TMJ06710.1"/>
    </source>
</evidence>
<sequence length="255" mass="27844">MDSAAVRSDPVVDLEHVSFGYDSERVLDDVSLRIGPGDFLGIIGPNGSGKTTLLRVLLGLLRPASGRIKLFGLDVRSFREWARIGYVPQKATAFDARFPASVLEVVISGRSGVAGIGHRFGGRDRTAAEEALQTVGMFEFRGRPIGRLSAGQQQRVFIARALASRPQLLLLDEPTVGVDVDAQEQFYSLLRHLNREFGTTLVLVSHDVSVVAEEATQLACLNRRLVFHGSPEDAMRSGALAQLYRAESFVVAHHH</sequence>
<dbReference type="InterPro" id="IPR003593">
    <property type="entry name" value="AAA+_ATPase"/>
</dbReference>
<dbReference type="CDD" id="cd03235">
    <property type="entry name" value="ABC_Metallic_Cations"/>
    <property type="match status" value="1"/>
</dbReference>
<name>A0A537LFD2_9BACT</name>
<dbReference type="AlphaFoldDB" id="A0A537LFD2"/>
<comment type="similarity">
    <text evidence="1">Belongs to the ABC transporter superfamily.</text>
</comment>
<dbReference type="Proteomes" id="UP000319353">
    <property type="component" value="Unassembled WGS sequence"/>
</dbReference>
<evidence type="ECO:0000256" key="4">
    <source>
        <dbReference type="ARBA" id="ARBA00022840"/>
    </source>
</evidence>
<keyword evidence="2" id="KW-0813">Transport</keyword>
<feature type="domain" description="ABC transporter" evidence="5">
    <location>
        <begin position="12"/>
        <end position="248"/>
    </location>
</feature>
<dbReference type="PROSITE" id="PS50893">
    <property type="entry name" value="ABC_TRANSPORTER_2"/>
    <property type="match status" value="1"/>
</dbReference>
<comment type="caution">
    <text evidence="6">The sequence shown here is derived from an EMBL/GenBank/DDBJ whole genome shotgun (WGS) entry which is preliminary data.</text>
</comment>
<dbReference type="FunFam" id="3.40.50.300:FF:000134">
    <property type="entry name" value="Iron-enterobactin ABC transporter ATP-binding protein"/>
    <property type="match status" value="1"/>
</dbReference>
<evidence type="ECO:0000256" key="3">
    <source>
        <dbReference type="ARBA" id="ARBA00022741"/>
    </source>
</evidence>
<dbReference type="Pfam" id="PF00005">
    <property type="entry name" value="ABC_tran"/>
    <property type="match status" value="1"/>
</dbReference>
<dbReference type="EMBL" id="VBAL01000010">
    <property type="protein sequence ID" value="TMJ06710.1"/>
    <property type="molecule type" value="Genomic_DNA"/>
</dbReference>
<dbReference type="SMART" id="SM00382">
    <property type="entry name" value="AAA"/>
    <property type="match status" value="1"/>
</dbReference>
<organism evidence="6 7">
    <name type="scientific">Candidatus Segetimicrobium genomatis</name>
    <dbReference type="NCBI Taxonomy" id="2569760"/>
    <lineage>
        <taxon>Bacteria</taxon>
        <taxon>Bacillati</taxon>
        <taxon>Candidatus Sysuimicrobiota</taxon>
        <taxon>Candidatus Sysuimicrobiia</taxon>
        <taxon>Candidatus Sysuimicrobiales</taxon>
        <taxon>Candidatus Segetimicrobiaceae</taxon>
        <taxon>Candidatus Segetimicrobium</taxon>
    </lineage>
</organism>
<keyword evidence="4 6" id="KW-0067">ATP-binding</keyword>
<evidence type="ECO:0000256" key="1">
    <source>
        <dbReference type="ARBA" id="ARBA00005417"/>
    </source>
</evidence>
<dbReference type="Gene3D" id="3.40.50.300">
    <property type="entry name" value="P-loop containing nucleotide triphosphate hydrolases"/>
    <property type="match status" value="1"/>
</dbReference>
<keyword evidence="3" id="KW-0547">Nucleotide-binding</keyword>